<evidence type="ECO:0000256" key="4">
    <source>
        <dbReference type="SAM" id="MobiDB-lite"/>
    </source>
</evidence>
<evidence type="ECO:0000256" key="2">
    <source>
        <dbReference type="ARBA" id="ARBA00023054"/>
    </source>
</evidence>
<feature type="compositionally biased region" description="Low complexity" evidence="4">
    <location>
        <begin position="734"/>
        <end position="748"/>
    </location>
</feature>
<evidence type="ECO:0000256" key="1">
    <source>
        <dbReference type="ARBA" id="ARBA00022553"/>
    </source>
</evidence>
<feature type="compositionally biased region" description="Pro residues" evidence="4">
    <location>
        <begin position="715"/>
        <end position="733"/>
    </location>
</feature>
<feature type="region of interest" description="Disordered" evidence="4">
    <location>
        <begin position="79"/>
        <end position="128"/>
    </location>
</feature>
<dbReference type="AlphaFoldDB" id="A0ABD1K7D0"/>
<dbReference type="Gene3D" id="1.10.418.10">
    <property type="entry name" value="Calponin-like domain"/>
    <property type="match status" value="1"/>
</dbReference>
<evidence type="ECO:0000259" key="5">
    <source>
        <dbReference type="PROSITE" id="PS50021"/>
    </source>
</evidence>
<dbReference type="InterPro" id="IPR050540">
    <property type="entry name" value="F-actin_Monoox_Mical"/>
</dbReference>
<dbReference type="EMBL" id="JBHFQA010000008">
    <property type="protein sequence ID" value="KAL2094951.1"/>
    <property type="molecule type" value="Genomic_DNA"/>
</dbReference>
<evidence type="ECO:0000256" key="3">
    <source>
        <dbReference type="ARBA" id="ARBA00061655"/>
    </source>
</evidence>
<feature type="region of interest" description="Disordered" evidence="4">
    <location>
        <begin position="528"/>
        <end position="559"/>
    </location>
</feature>
<feature type="compositionally biased region" description="Low complexity" evidence="4">
    <location>
        <begin position="294"/>
        <end position="322"/>
    </location>
</feature>
<evidence type="ECO:0000313" key="6">
    <source>
        <dbReference type="EMBL" id="KAL2094951.1"/>
    </source>
</evidence>
<evidence type="ECO:0000313" key="7">
    <source>
        <dbReference type="Proteomes" id="UP001591681"/>
    </source>
</evidence>
<dbReference type="InterPro" id="IPR036872">
    <property type="entry name" value="CH_dom_sf"/>
</dbReference>
<sequence>MHISIYKSRLCLKKGGYYGSALASSTCPSPHPESAEDSPPRLCRHLCPILSRPVPSRWPLSPSAVFWHGSAVLKEGRALNGTPEHDDLSPPPPPHLPVTPPPQTPPSQPNPTPPHPSPAQPSPPAGFAQPPELCVCECQAQAHTVTRGDWGGYQSVSNSHSNAPTNTQAPRQRSSAASQRQRQIAPLLSLMESGSLAAMLGGSAEDTQAALARLERTMMSLVREIHVDVGTFKRTVERRLDEACAASGPLRELVAQLQQENREIRARLDELTQQVEAMPVLRIEQKVPKMNGAPQQQQQPPTSAMHTSTSASSFSSSSSSSQHVEESHQSLATHSEAMRSSVVLYPKSVSATMELELELERQAPADQSPPAPVCDLTAGSGSPPGSISMSTAGSAYGSTAGAAYGSTAGSVYNSTAGSLYGSTSGSVHGSTAGAVYGLTAGSVYNSTTGSLYESTAGSVYDSTVDSFHESTVDSTHASTTAGLVYSSTSDSVFKSATVSAQDSMSGPDPILASCFSPEPTPAVFLSPTSGSGHEPLFSKSTPASGCNSSSGYGSDTVHESDSGSIATSSFVTQLITSAESRAFPKTNGIYHDEASSKVETISQNGLEGDIIHSQTIVEAQYARSKVNGQHGAPATFPKPQALVTAVSRPADLGVPRSPKLVPRPSLFTPQSPNSMFRKPFCPTAPDTTTTTAAPTKPLPDSPTKTPSPSSAPWKPFSPPVSEPPVTAPKPVPESPTKTPSPTSLPWKPFNQPSIHSTIPESPSKTARPWSPGLMRRSSALPKLPDKPSPILSSGPVPLSNLSPSADKRRTDFGGGNLFAITPEKKPELTRSQTLPALRPKGVQAKQALFEKSTTTLTKTKTVDSKPKLNRSQSFGSASSIKATLLEWCRSKTIGYQHIDIQNFSSSWSDGMAFCALVHSFFPTEFDYHLLNPANPRKNLEVAFTMAEKMADCLRLIEVDDMLAMGPKPDPMCVFTYVQSLYNHLKIFE</sequence>
<feature type="compositionally biased region" description="Low complexity" evidence="4">
    <location>
        <begin position="701"/>
        <end position="714"/>
    </location>
</feature>
<feature type="region of interest" description="Disordered" evidence="4">
    <location>
        <begin position="149"/>
        <end position="182"/>
    </location>
</feature>
<name>A0ABD1K7D0_9TELE</name>
<dbReference type="PANTHER" id="PTHR23167">
    <property type="entry name" value="CALPONIN HOMOLOGY DOMAIN-CONTAINING PROTEIN DDB_G0272472-RELATED"/>
    <property type="match status" value="1"/>
</dbReference>
<feature type="compositionally biased region" description="Pro residues" evidence="4">
    <location>
        <begin position="89"/>
        <end position="124"/>
    </location>
</feature>
<reference evidence="6 7" key="1">
    <citation type="submission" date="2024-09" db="EMBL/GenBank/DDBJ databases">
        <title>A chromosome-level genome assembly of Gray's grenadier anchovy, Coilia grayii.</title>
        <authorList>
            <person name="Fu Z."/>
        </authorList>
    </citation>
    <scope>NUCLEOTIDE SEQUENCE [LARGE SCALE GENOMIC DNA]</scope>
    <source>
        <strain evidence="6">G4</strain>
        <tissue evidence="6">Muscle</tissue>
    </source>
</reference>
<feature type="compositionally biased region" description="Polar residues" evidence="4">
    <location>
        <begin position="154"/>
        <end position="167"/>
    </location>
</feature>
<organism evidence="6 7">
    <name type="scientific">Coilia grayii</name>
    <name type="common">Gray's grenadier anchovy</name>
    <dbReference type="NCBI Taxonomy" id="363190"/>
    <lineage>
        <taxon>Eukaryota</taxon>
        <taxon>Metazoa</taxon>
        <taxon>Chordata</taxon>
        <taxon>Craniata</taxon>
        <taxon>Vertebrata</taxon>
        <taxon>Euteleostomi</taxon>
        <taxon>Actinopterygii</taxon>
        <taxon>Neopterygii</taxon>
        <taxon>Teleostei</taxon>
        <taxon>Clupei</taxon>
        <taxon>Clupeiformes</taxon>
        <taxon>Clupeoidei</taxon>
        <taxon>Engraulidae</taxon>
        <taxon>Coilinae</taxon>
        <taxon>Coilia</taxon>
    </lineage>
</organism>
<comment type="similarity">
    <text evidence="3">Belongs to the smoothelin family.</text>
</comment>
<feature type="domain" description="Calponin-homology (CH)" evidence="5">
    <location>
        <begin position="878"/>
        <end position="985"/>
    </location>
</feature>
<feature type="compositionally biased region" description="Low complexity" evidence="4">
    <location>
        <begin position="683"/>
        <end position="695"/>
    </location>
</feature>
<dbReference type="Pfam" id="PF00307">
    <property type="entry name" value="CH"/>
    <property type="match status" value="1"/>
</dbReference>
<dbReference type="InterPro" id="IPR001715">
    <property type="entry name" value="CH_dom"/>
</dbReference>
<keyword evidence="1" id="KW-0597">Phosphoprotein</keyword>
<feature type="compositionally biased region" description="Polar residues" evidence="4">
    <location>
        <begin position="538"/>
        <end position="553"/>
    </location>
</feature>
<accession>A0ABD1K7D0</accession>
<comment type="caution">
    <text evidence="6">The sequence shown here is derived from an EMBL/GenBank/DDBJ whole genome shotgun (WGS) entry which is preliminary data.</text>
</comment>
<dbReference type="FunFam" id="1.10.418.10:FF:000009">
    <property type="entry name" value="smoothelin isoform X2"/>
    <property type="match status" value="1"/>
</dbReference>
<keyword evidence="2" id="KW-0175">Coiled coil</keyword>
<dbReference type="SUPFAM" id="SSF47576">
    <property type="entry name" value="Calponin-homology domain, CH-domain"/>
    <property type="match status" value="1"/>
</dbReference>
<feature type="compositionally biased region" description="Polar residues" evidence="4">
    <location>
        <begin position="750"/>
        <end position="764"/>
    </location>
</feature>
<proteinExistence type="inferred from homology"/>
<dbReference type="SMART" id="SM00033">
    <property type="entry name" value="CH"/>
    <property type="match status" value="1"/>
</dbReference>
<protein>
    <recommendedName>
        <fullName evidence="5">Calponin-homology (CH) domain-containing protein</fullName>
    </recommendedName>
</protein>
<dbReference type="PANTHER" id="PTHR23167:SF37">
    <property type="entry name" value="SMOOTHELIN-LIKE PROTEIN 2"/>
    <property type="match status" value="1"/>
</dbReference>
<dbReference type="Proteomes" id="UP001591681">
    <property type="component" value="Unassembled WGS sequence"/>
</dbReference>
<keyword evidence="7" id="KW-1185">Reference proteome</keyword>
<feature type="region of interest" description="Disordered" evidence="4">
    <location>
        <begin position="652"/>
        <end position="831"/>
    </location>
</feature>
<dbReference type="PROSITE" id="PS50021">
    <property type="entry name" value="CH"/>
    <property type="match status" value="1"/>
</dbReference>
<gene>
    <name evidence="6" type="ORF">ACEWY4_009670</name>
</gene>
<feature type="compositionally biased region" description="Low complexity" evidence="4">
    <location>
        <begin position="168"/>
        <end position="182"/>
    </location>
</feature>
<feature type="region of interest" description="Disordered" evidence="4">
    <location>
        <begin position="290"/>
        <end position="335"/>
    </location>
</feature>